<accession>A0A1H9U7G5</accession>
<dbReference type="InterPro" id="IPR000160">
    <property type="entry name" value="GGDEF_dom"/>
</dbReference>
<organism evidence="5 6">
    <name type="scientific">Butyrivibrio fibrisolvens</name>
    <dbReference type="NCBI Taxonomy" id="831"/>
    <lineage>
        <taxon>Bacteria</taxon>
        <taxon>Bacillati</taxon>
        <taxon>Bacillota</taxon>
        <taxon>Clostridia</taxon>
        <taxon>Lachnospirales</taxon>
        <taxon>Lachnospiraceae</taxon>
        <taxon>Butyrivibrio</taxon>
    </lineage>
</organism>
<evidence type="ECO:0000313" key="6">
    <source>
        <dbReference type="Proteomes" id="UP000182584"/>
    </source>
</evidence>
<dbReference type="PANTHER" id="PTHR30146:SF24">
    <property type="entry name" value="XYLOSE OPERON REGULATORY PROTEIN"/>
    <property type="match status" value="1"/>
</dbReference>
<evidence type="ECO:0000256" key="2">
    <source>
        <dbReference type="ARBA" id="ARBA00023125"/>
    </source>
</evidence>
<dbReference type="PANTHER" id="PTHR30146">
    <property type="entry name" value="LACI-RELATED TRANSCRIPTIONAL REPRESSOR"/>
    <property type="match status" value="1"/>
</dbReference>
<dbReference type="Proteomes" id="UP000182584">
    <property type="component" value="Unassembled WGS sequence"/>
</dbReference>
<dbReference type="Pfam" id="PF13377">
    <property type="entry name" value="Peripla_BP_3"/>
    <property type="match status" value="1"/>
</dbReference>
<dbReference type="Pfam" id="PF00990">
    <property type="entry name" value="GGDEF"/>
    <property type="match status" value="1"/>
</dbReference>
<dbReference type="CDD" id="cd01949">
    <property type="entry name" value="GGDEF"/>
    <property type="match status" value="1"/>
</dbReference>
<proteinExistence type="predicted"/>
<keyword evidence="1" id="KW-0805">Transcription regulation</keyword>
<dbReference type="eggNOG" id="COG3706">
    <property type="taxonomic scope" value="Bacteria"/>
</dbReference>
<dbReference type="OrthoDB" id="1835616at2"/>
<dbReference type="GO" id="GO:0003700">
    <property type="term" value="F:DNA-binding transcription factor activity"/>
    <property type="evidence" value="ECO:0007669"/>
    <property type="project" value="TreeGrafter"/>
</dbReference>
<dbReference type="Gene3D" id="3.30.70.270">
    <property type="match status" value="1"/>
</dbReference>
<dbReference type="SUPFAM" id="SSF55073">
    <property type="entry name" value="Nucleotide cyclase"/>
    <property type="match status" value="1"/>
</dbReference>
<dbReference type="eggNOG" id="COG1609">
    <property type="taxonomic scope" value="Bacteria"/>
</dbReference>
<dbReference type="InterPro" id="IPR046335">
    <property type="entry name" value="LacI/GalR-like_sensor"/>
</dbReference>
<dbReference type="NCBIfam" id="TIGR00254">
    <property type="entry name" value="GGDEF"/>
    <property type="match status" value="1"/>
</dbReference>
<dbReference type="InterPro" id="IPR029787">
    <property type="entry name" value="Nucleotide_cyclase"/>
</dbReference>
<evidence type="ECO:0000259" key="4">
    <source>
        <dbReference type="PROSITE" id="PS50887"/>
    </source>
</evidence>
<dbReference type="InterPro" id="IPR028082">
    <property type="entry name" value="Peripla_BP_I"/>
</dbReference>
<dbReference type="SUPFAM" id="SSF53822">
    <property type="entry name" value="Periplasmic binding protein-like I"/>
    <property type="match status" value="1"/>
</dbReference>
<keyword evidence="3" id="KW-0804">Transcription</keyword>
<dbReference type="SMART" id="SM00267">
    <property type="entry name" value="GGDEF"/>
    <property type="match status" value="1"/>
</dbReference>
<dbReference type="AlphaFoldDB" id="A0A1H9U7G5"/>
<name>A0A1H9U7G5_BUTFI</name>
<dbReference type="CDD" id="cd06267">
    <property type="entry name" value="PBP1_LacI_sugar_binding-like"/>
    <property type="match status" value="1"/>
</dbReference>
<dbReference type="InterPro" id="IPR043128">
    <property type="entry name" value="Rev_trsase/Diguanyl_cyclase"/>
</dbReference>
<protein>
    <submittedName>
        <fullName evidence="5">Diguanylate cyclase (GGDEF) domain-containing protein</fullName>
    </submittedName>
</protein>
<feature type="domain" description="GGDEF" evidence="4">
    <location>
        <begin position="497"/>
        <end position="614"/>
    </location>
</feature>
<evidence type="ECO:0000256" key="1">
    <source>
        <dbReference type="ARBA" id="ARBA00023015"/>
    </source>
</evidence>
<dbReference type="PROSITE" id="PS50887">
    <property type="entry name" value="GGDEF"/>
    <property type="match status" value="1"/>
</dbReference>
<evidence type="ECO:0000256" key="3">
    <source>
        <dbReference type="ARBA" id="ARBA00023163"/>
    </source>
</evidence>
<dbReference type="Gene3D" id="3.40.50.2300">
    <property type="match status" value="2"/>
</dbReference>
<dbReference type="GO" id="GO:0000976">
    <property type="term" value="F:transcription cis-regulatory region binding"/>
    <property type="evidence" value="ECO:0007669"/>
    <property type="project" value="TreeGrafter"/>
</dbReference>
<dbReference type="EMBL" id="FOGJ01000017">
    <property type="protein sequence ID" value="SES05043.1"/>
    <property type="molecule type" value="Genomic_DNA"/>
</dbReference>
<keyword evidence="2" id="KW-0238">DNA-binding</keyword>
<sequence>MKKIALLTDGWRKFIVYAWAEGIMRKIRKENLDMVLFQFNCFGNWSSDRENNQGEYNIFNLPDLTAYDGIIIDANNITDYEVLQKLIRMVRESGKPAVSIGHEFPGLYYVGIDNRKPIEEIMDHLYNVHNCRRFVFAGGPGDNFENRQRAESYLDCLQKYQLTELNNPVLYGDYEFATGVRYMNDYIENHKPFPDAFVCSNDNIATGICRTAELNGYHVPGDFLVTGFDNLEKARNYLPQITTVNMDRELIGERALEILIDLWEGREVSSHTYTDANVIFAESCGCPNSGMVDYRNYLKSVIDSNCAKEVFDNEIACLERDALKEPTMHDMFDTIEKFMCSKNVEGFFAVVDERIFEPYMSTHFPTEGYSRPDLKVQLAVCDGKRASFESVEDLIGYIDQNLKGVHYLFNPIHFGNEAVGYTLHKNPVFLYEWSNLLDMQEGIIEGFKNLFHKKQLTNAMKQLEDVYNKDQLTGVFNRIALTDIVESRFNRERARGIIWGVVFVDADNFKTLNDRYGHEYGDKVLKIIAKTMKKHVPEGGDVFRFGGDEFVALFPNASRGVLKSYREKVVSELEQNDTAISMGSCLTNMNMTLTLSDYISAADGSMYLDKNDKS</sequence>
<gene>
    <name evidence="5" type="ORF">SAMN04487884_11775</name>
</gene>
<evidence type="ECO:0000313" key="5">
    <source>
        <dbReference type="EMBL" id="SES05043.1"/>
    </source>
</evidence>
<reference evidence="5 6" key="1">
    <citation type="submission" date="2016-10" db="EMBL/GenBank/DDBJ databases">
        <authorList>
            <person name="de Groot N.N."/>
        </authorList>
    </citation>
    <scope>NUCLEOTIDE SEQUENCE [LARGE SCALE GENOMIC DNA]</scope>
    <source>
        <strain evidence="5 6">AR40</strain>
    </source>
</reference>